<evidence type="ECO:0000256" key="7">
    <source>
        <dbReference type="RuleBase" id="RU363032"/>
    </source>
</evidence>
<proteinExistence type="inferred from homology"/>
<keyword evidence="3" id="KW-1003">Cell membrane</keyword>
<feature type="transmembrane region" description="Helical" evidence="7">
    <location>
        <begin position="227"/>
        <end position="249"/>
    </location>
</feature>
<dbReference type="Pfam" id="PF00528">
    <property type="entry name" value="BPD_transp_1"/>
    <property type="match status" value="1"/>
</dbReference>
<dbReference type="PANTHER" id="PTHR30614">
    <property type="entry name" value="MEMBRANE COMPONENT OF AMINO ACID ABC TRANSPORTER"/>
    <property type="match status" value="1"/>
</dbReference>
<keyword evidence="2 7" id="KW-0813">Transport</keyword>
<dbReference type="Gene3D" id="1.10.3720.10">
    <property type="entry name" value="MetI-like"/>
    <property type="match status" value="1"/>
</dbReference>
<comment type="similarity">
    <text evidence="7">Belongs to the binding-protein-dependent transport system permease family.</text>
</comment>
<dbReference type="PANTHER" id="PTHR30614:SF21">
    <property type="entry name" value="AMINO ACID ABC TRANSPORTER PERMEASE"/>
    <property type="match status" value="1"/>
</dbReference>
<reference evidence="10 11" key="1">
    <citation type="submission" date="2019-12" db="EMBL/GenBank/DDBJ databases">
        <title>Whole genome sequencing of endophytic Actinobacterium Micromonospora sp. MPMI6T.</title>
        <authorList>
            <person name="Evv R."/>
            <person name="Podile A.R."/>
        </authorList>
    </citation>
    <scope>NUCLEOTIDE SEQUENCE [LARGE SCALE GENOMIC DNA]</scope>
    <source>
        <strain evidence="10 11">MPMI6</strain>
    </source>
</reference>
<name>A0ABS3VTD0_MICEH</name>
<keyword evidence="11" id="KW-1185">Reference proteome</keyword>
<keyword evidence="5 7" id="KW-1133">Transmembrane helix</keyword>
<dbReference type="RefSeq" id="WP_208814538.1">
    <property type="nucleotide sequence ID" value="NZ_WVUH01000136.1"/>
</dbReference>
<evidence type="ECO:0000256" key="3">
    <source>
        <dbReference type="ARBA" id="ARBA00022475"/>
    </source>
</evidence>
<dbReference type="PROSITE" id="PS50928">
    <property type="entry name" value="ABC_TM1"/>
    <property type="match status" value="1"/>
</dbReference>
<dbReference type="NCBIfam" id="TIGR01726">
    <property type="entry name" value="HEQRo_perm_3TM"/>
    <property type="match status" value="1"/>
</dbReference>
<protein>
    <submittedName>
        <fullName evidence="10">ABC transporter permease subunit</fullName>
    </submittedName>
</protein>
<dbReference type="Proteomes" id="UP000823521">
    <property type="component" value="Unassembled WGS sequence"/>
</dbReference>
<sequence>MNQTQQILFDEPGPRARRRIRIATVIGAVALVGALVAAVQQFASHGELAWSRWEPFTTWPIWRYLLNGLWATLKAAAATAVLSGVFGLLLALGRLSTNRLLRWLAGGYVEIFRTVPALLLIYVTLFALPAYGLNFPLFWKLVVPLVVSNSAAFAEIFRAGIQALDRGQTEAGLAVGLRRGQVLRLVVLPQALLQLAPSLVSQLVGLLKDTSLGFVVSYTELLYSGQVLSTYTHLLIQTFLVVSLIYLAVNASLSKFARILQARNGRLTGRGGVPAGPDTPADPASPSPEGSIAR</sequence>
<dbReference type="InterPro" id="IPR010065">
    <property type="entry name" value="AA_ABC_transptr_permease_3TM"/>
</dbReference>
<feature type="region of interest" description="Disordered" evidence="8">
    <location>
        <begin position="270"/>
        <end position="294"/>
    </location>
</feature>
<evidence type="ECO:0000256" key="2">
    <source>
        <dbReference type="ARBA" id="ARBA00022448"/>
    </source>
</evidence>
<organism evidence="10 11">
    <name type="scientific">Micromonospora echinofusca</name>
    <dbReference type="NCBI Taxonomy" id="47858"/>
    <lineage>
        <taxon>Bacteria</taxon>
        <taxon>Bacillati</taxon>
        <taxon>Actinomycetota</taxon>
        <taxon>Actinomycetes</taxon>
        <taxon>Micromonosporales</taxon>
        <taxon>Micromonosporaceae</taxon>
        <taxon>Micromonospora</taxon>
    </lineage>
</organism>
<dbReference type="CDD" id="cd06261">
    <property type="entry name" value="TM_PBP2"/>
    <property type="match status" value="1"/>
</dbReference>
<dbReference type="InterPro" id="IPR000515">
    <property type="entry name" value="MetI-like"/>
</dbReference>
<evidence type="ECO:0000313" key="10">
    <source>
        <dbReference type="EMBL" id="MBO4207649.1"/>
    </source>
</evidence>
<feature type="transmembrane region" description="Helical" evidence="7">
    <location>
        <begin position="20"/>
        <end position="44"/>
    </location>
</feature>
<keyword evidence="6 7" id="KW-0472">Membrane</keyword>
<evidence type="ECO:0000259" key="9">
    <source>
        <dbReference type="PROSITE" id="PS50928"/>
    </source>
</evidence>
<comment type="caution">
    <text evidence="10">The sequence shown here is derived from an EMBL/GenBank/DDBJ whole genome shotgun (WGS) entry which is preliminary data.</text>
</comment>
<accession>A0ABS3VTD0</accession>
<feature type="transmembrane region" description="Helical" evidence="7">
    <location>
        <begin position="111"/>
        <end position="131"/>
    </location>
</feature>
<feature type="transmembrane region" description="Helical" evidence="7">
    <location>
        <begin position="64"/>
        <end position="90"/>
    </location>
</feature>
<dbReference type="InterPro" id="IPR035906">
    <property type="entry name" value="MetI-like_sf"/>
</dbReference>
<dbReference type="InterPro" id="IPR043429">
    <property type="entry name" value="ArtM/GltK/GlnP/TcyL/YhdX-like"/>
</dbReference>
<evidence type="ECO:0000256" key="5">
    <source>
        <dbReference type="ARBA" id="ARBA00022989"/>
    </source>
</evidence>
<evidence type="ECO:0000313" key="11">
    <source>
        <dbReference type="Proteomes" id="UP000823521"/>
    </source>
</evidence>
<gene>
    <name evidence="10" type="ORF">GSF22_16800</name>
</gene>
<evidence type="ECO:0000256" key="1">
    <source>
        <dbReference type="ARBA" id="ARBA00004651"/>
    </source>
</evidence>
<dbReference type="SUPFAM" id="SSF161098">
    <property type="entry name" value="MetI-like"/>
    <property type="match status" value="1"/>
</dbReference>
<dbReference type="EMBL" id="WVUH01000136">
    <property type="protein sequence ID" value="MBO4207649.1"/>
    <property type="molecule type" value="Genomic_DNA"/>
</dbReference>
<feature type="domain" description="ABC transmembrane type-1" evidence="9">
    <location>
        <begin position="69"/>
        <end position="257"/>
    </location>
</feature>
<evidence type="ECO:0000256" key="6">
    <source>
        <dbReference type="ARBA" id="ARBA00023136"/>
    </source>
</evidence>
<comment type="subcellular location">
    <subcellularLocation>
        <location evidence="1 7">Cell membrane</location>
        <topology evidence="1 7">Multi-pass membrane protein</topology>
    </subcellularLocation>
</comment>
<evidence type="ECO:0000256" key="8">
    <source>
        <dbReference type="SAM" id="MobiDB-lite"/>
    </source>
</evidence>
<keyword evidence="4 7" id="KW-0812">Transmembrane</keyword>
<feature type="compositionally biased region" description="Low complexity" evidence="8">
    <location>
        <begin position="275"/>
        <end position="288"/>
    </location>
</feature>
<evidence type="ECO:0000256" key="4">
    <source>
        <dbReference type="ARBA" id="ARBA00022692"/>
    </source>
</evidence>